<dbReference type="Proteomes" id="UP000235392">
    <property type="component" value="Unassembled WGS sequence"/>
</dbReference>
<reference evidence="2 3" key="1">
    <citation type="submission" date="2017-11" db="EMBL/GenBank/DDBJ databases">
        <title>De novo assembly and phasing of dikaryotic genomes from two isolates of Puccinia coronata f. sp. avenae, the causal agent of oat crown rust.</title>
        <authorList>
            <person name="Miller M.E."/>
            <person name="Zhang Y."/>
            <person name="Omidvar V."/>
            <person name="Sperschneider J."/>
            <person name="Schwessinger B."/>
            <person name="Raley C."/>
            <person name="Palmer J.M."/>
            <person name="Garnica D."/>
            <person name="Upadhyaya N."/>
            <person name="Rathjen J."/>
            <person name="Taylor J.M."/>
            <person name="Park R.F."/>
            <person name="Dodds P.N."/>
            <person name="Hirsch C.D."/>
            <person name="Kianian S.F."/>
            <person name="Figueroa M."/>
        </authorList>
    </citation>
    <scope>NUCLEOTIDE SEQUENCE [LARGE SCALE GENOMIC DNA]</scope>
    <source>
        <strain evidence="2">12SD80</strain>
    </source>
</reference>
<dbReference type="EMBL" id="PGCI01000787">
    <property type="protein sequence ID" value="PLW15833.1"/>
    <property type="molecule type" value="Genomic_DNA"/>
</dbReference>
<sequence length="286" mass="30827">MSTPCDFDPVADATLYLANDIPVLYYPDQEPKTDWMAVELEAVKDFLRKKEVYAPLIRRTQPNTEPAAASLTAKGKERAKSPTVKTKLADDHGLPPASLMRRRPTNPESSTTVMQPPSTSSNQDKIPSHLLTESPQQAGIHLLAESSQQAGTHLLAASSQQAGTDLLAESSQQAGTDLLAESSQQAGTDLLAESSQQAGTDLLAERSQQAGISLARSLSDNEFVCRFAEQGKSFRQVLHELNKVSVEPVMNALLAATARTDFSGPLGHDGETNDTGELKANLWFSN</sequence>
<protein>
    <submittedName>
        <fullName evidence="2">Uncharacterized protein</fullName>
    </submittedName>
</protein>
<name>A0A2N5SRH4_9BASI</name>
<feature type="compositionally biased region" description="Polar residues" evidence="1">
    <location>
        <begin position="106"/>
        <end position="127"/>
    </location>
</feature>
<accession>A0A2N5SRH4</accession>
<comment type="caution">
    <text evidence="2">The sequence shown here is derived from an EMBL/GenBank/DDBJ whole genome shotgun (WGS) entry which is preliminary data.</text>
</comment>
<proteinExistence type="predicted"/>
<feature type="region of interest" description="Disordered" evidence="1">
    <location>
        <begin position="64"/>
        <end position="127"/>
    </location>
</feature>
<evidence type="ECO:0000313" key="2">
    <source>
        <dbReference type="EMBL" id="PLW15833.1"/>
    </source>
</evidence>
<gene>
    <name evidence="2" type="ORF">PCASD_23687</name>
</gene>
<feature type="region of interest" description="Disordered" evidence="1">
    <location>
        <begin position="263"/>
        <end position="286"/>
    </location>
</feature>
<dbReference type="AlphaFoldDB" id="A0A2N5SRH4"/>
<evidence type="ECO:0000256" key="1">
    <source>
        <dbReference type="SAM" id="MobiDB-lite"/>
    </source>
</evidence>
<evidence type="ECO:0000313" key="3">
    <source>
        <dbReference type="Proteomes" id="UP000235392"/>
    </source>
</evidence>
<organism evidence="2 3">
    <name type="scientific">Puccinia coronata f. sp. avenae</name>
    <dbReference type="NCBI Taxonomy" id="200324"/>
    <lineage>
        <taxon>Eukaryota</taxon>
        <taxon>Fungi</taxon>
        <taxon>Dikarya</taxon>
        <taxon>Basidiomycota</taxon>
        <taxon>Pucciniomycotina</taxon>
        <taxon>Pucciniomycetes</taxon>
        <taxon>Pucciniales</taxon>
        <taxon>Pucciniaceae</taxon>
        <taxon>Puccinia</taxon>
    </lineage>
</organism>